<proteinExistence type="predicted"/>
<organism evidence="4 5">
    <name type="scientific">Undibacterium amnicola</name>
    <dbReference type="NCBI Taxonomy" id="1834038"/>
    <lineage>
        <taxon>Bacteria</taxon>
        <taxon>Pseudomonadati</taxon>
        <taxon>Pseudomonadota</taxon>
        <taxon>Betaproteobacteria</taxon>
        <taxon>Burkholderiales</taxon>
        <taxon>Oxalobacteraceae</taxon>
        <taxon>Undibacterium</taxon>
    </lineage>
</organism>
<dbReference type="EMBL" id="JACOFU010000002">
    <property type="protein sequence ID" value="MBC3831274.1"/>
    <property type="molecule type" value="Genomic_DNA"/>
</dbReference>
<dbReference type="RefSeq" id="WP_186890285.1">
    <property type="nucleotide sequence ID" value="NZ_JACOFU010000002.1"/>
</dbReference>
<dbReference type="PROSITE" id="PS51866">
    <property type="entry name" value="MOP"/>
    <property type="match status" value="1"/>
</dbReference>
<evidence type="ECO:0000256" key="2">
    <source>
        <dbReference type="PROSITE-ProRule" id="PRU01213"/>
    </source>
</evidence>
<name>A0ABR6XP41_9BURK</name>
<dbReference type="Pfam" id="PF03459">
    <property type="entry name" value="TOBE"/>
    <property type="match status" value="1"/>
</dbReference>
<comment type="caution">
    <text evidence="4">The sequence shown here is derived from an EMBL/GenBank/DDBJ whole genome shotgun (WGS) entry which is preliminary data.</text>
</comment>
<feature type="domain" description="Mop" evidence="3">
    <location>
        <begin position="67"/>
        <end position="133"/>
    </location>
</feature>
<keyword evidence="1 2" id="KW-0500">Molybdenum</keyword>
<reference evidence="4 5" key="1">
    <citation type="submission" date="2020-08" db="EMBL/GenBank/DDBJ databases">
        <title>Novel species isolated from subtropical streams in China.</title>
        <authorList>
            <person name="Lu H."/>
        </authorList>
    </citation>
    <scope>NUCLEOTIDE SEQUENCE [LARGE SCALE GENOMIC DNA]</scope>
    <source>
        <strain evidence="4 5">KCTC 52442</strain>
    </source>
</reference>
<dbReference type="Gene3D" id="2.40.50.100">
    <property type="match status" value="1"/>
</dbReference>
<dbReference type="SUPFAM" id="SSF50331">
    <property type="entry name" value="MOP-like"/>
    <property type="match status" value="1"/>
</dbReference>
<dbReference type="Proteomes" id="UP000643610">
    <property type="component" value="Unassembled WGS sequence"/>
</dbReference>
<accession>A0ABR6XP41</accession>
<evidence type="ECO:0000313" key="4">
    <source>
        <dbReference type="EMBL" id="MBC3831274.1"/>
    </source>
</evidence>
<evidence type="ECO:0000259" key="3">
    <source>
        <dbReference type="PROSITE" id="PS51866"/>
    </source>
</evidence>
<evidence type="ECO:0000313" key="5">
    <source>
        <dbReference type="Proteomes" id="UP000643610"/>
    </source>
</evidence>
<dbReference type="InterPro" id="IPR005116">
    <property type="entry name" value="Transp-assoc_OB_typ1"/>
</dbReference>
<protein>
    <submittedName>
        <fullName evidence="4">TOBE domain-containing protein</fullName>
    </submittedName>
</protein>
<gene>
    <name evidence="4" type="ORF">H8K33_07125</name>
</gene>
<evidence type="ECO:0000256" key="1">
    <source>
        <dbReference type="ARBA" id="ARBA00022505"/>
    </source>
</evidence>
<dbReference type="InterPro" id="IPR004606">
    <property type="entry name" value="Mop_domain"/>
</dbReference>
<dbReference type="InterPro" id="IPR008995">
    <property type="entry name" value="Mo/tungstate-bd_C_term_dom"/>
</dbReference>
<sequence>MNKLPGNIVSVLAEGSIALIEVQVGQRTLCASLLGAQEDFLSWNLNQHVELSFNEMEVSIAKNLQGKISLRNRLPGKIVSLEFGKILTRVMFQLDDVHPISAVITTRSALNLELKIGDEIEGLVKSNEMNLLVREIR</sequence>
<keyword evidence="5" id="KW-1185">Reference proteome</keyword>